<accession>W7T0L0</accession>
<feature type="compositionally biased region" description="Low complexity" evidence="1">
    <location>
        <begin position="70"/>
        <end position="83"/>
    </location>
</feature>
<evidence type="ECO:0000313" key="3">
    <source>
        <dbReference type="Proteomes" id="UP000019335"/>
    </source>
</evidence>
<comment type="caution">
    <text evidence="2">The sequence shown here is derived from an EMBL/GenBank/DDBJ whole genome shotgun (WGS) entry which is preliminary data.</text>
</comment>
<feature type="compositionally biased region" description="Basic and acidic residues" evidence="1">
    <location>
        <begin position="164"/>
        <end position="197"/>
    </location>
</feature>
<protein>
    <submittedName>
        <fullName evidence="2">Uncharacterized protein</fullName>
    </submittedName>
</protein>
<evidence type="ECO:0000313" key="2">
    <source>
        <dbReference type="EMBL" id="EWM20630.1"/>
    </source>
</evidence>
<name>W7T0L0_9STRA</name>
<dbReference type="AlphaFoldDB" id="W7T0L0"/>
<evidence type="ECO:0000256" key="1">
    <source>
        <dbReference type="SAM" id="MobiDB-lite"/>
    </source>
</evidence>
<proteinExistence type="predicted"/>
<feature type="compositionally biased region" description="Low complexity" evidence="1">
    <location>
        <begin position="217"/>
        <end position="235"/>
    </location>
</feature>
<reference evidence="2 3" key="1">
    <citation type="journal article" date="2014" name="Mol. Plant">
        <title>Chromosome Scale Genome Assembly and Transcriptome Profiling of Nannochloropsis gaditana in Nitrogen Depletion.</title>
        <authorList>
            <person name="Corteggiani Carpinelli E."/>
            <person name="Telatin A."/>
            <person name="Vitulo N."/>
            <person name="Forcato C."/>
            <person name="D'Angelo M."/>
            <person name="Schiavon R."/>
            <person name="Vezzi A."/>
            <person name="Giacometti G.M."/>
            <person name="Morosinotto T."/>
            <person name="Valle G."/>
        </authorList>
    </citation>
    <scope>NUCLEOTIDE SEQUENCE [LARGE SCALE GENOMIC DNA]</scope>
    <source>
        <strain evidence="2 3">B-31</strain>
    </source>
</reference>
<sequence length="273" mass="29746">MNILQAYMPTHAATRDDDGRSPKCEPEGVHDRELQAFDALEEDREESRRIVEDDTQQLNPLLSTQSHTYASSSRSPPRVAASADLPSLFPVPSPSRGPSHDSGVDGWMPLKMRRGKTRRWSLDKTQGGGENGVEEGQEEMKAATSFGKAVPLAKVLAEEEGGGEEGREGTREETRGEGENRRSMRRERAVSESDKEGQGPIHQYPDRGGSLAAYLGPPLRASSSLAPSPPSSSATPHPPAGTWRQERWRRERGKKGREWVGGPGGACCAGQPR</sequence>
<feature type="region of interest" description="Disordered" evidence="1">
    <location>
        <begin position="1"/>
        <end position="273"/>
    </location>
</feature>
<keyword evidence="3" id="KW-1185">Reference proteome</keyword>
<feature type="compositionally biased region" description="Basic and acidic residues" evidence="1">
    <location>
        <begin position="13"/>
        <end position="35"/>
    </location>
</feature>
<gene>
    <name evidence="2" type="ORF">Naga_100996g2</name>
</gene>
<dbReference type="Proteomes" id="UP000019335">
    <property type="component" value="Unassembled WGS sequence"/>
</dbReference>
<feature type="compositionally biased region" description="Polar residues" evidence="1">
    <location>
        <begin position="56"/>
        <end position="69"/>
    </location>
</feature>
<organism evidence="2 3">
    <name type="scientific">Nannochloropsis gaditana</name>
    <dbReference type="NCBI Taxonomy" id="72520"/>
    <lineage>
        <taxon>Eukaryota</taxon>
        <taxon>Sar</taxon>
        <taxon>Stramenopiles</taxon>
        <taxon>Ochrophyta</taxon>
        <taxon>Eustigmatophyceae</taxon>
        <taxon>Eustigmatales</taxon>
        <taxon>Monodopsidaceae</taxon>
        <taxon>Nannochloropsis</taxon>
    </lineage>
</organism>
<dbReference type="EMBL" id="AZIL01002917">
    <property type="protein sequence ID" value="EWM20630.1"/>
    <property type="molecule type" value="Genomic_DNA"/>
</dbReference>